<feature type="domain" description="Response regulatory" evidence="7">
    <location>
        <begin position="1"/>
        <end position="115"/>
    </location>
</feature>
<dbReference type="KEGG" id="ome:OLMES_4103"/>
<dbReference type="GO" id="GO:0006355">
    <property type="term" value="P:regulation of DNA-templated transcription"/>
    <property type="evidence" value="ECO:0007669"/>
    <property type="project" value="InterPro"/>
</dbReference>
<proteinExistence type="predicted"/>
<dbReference type="PANTHER" id="PTHR43214:SF24">
    <property type="entry name" value="TRANSCRIPTIONAL REGULATORY PROTEIN NARL-RELATED"/>
    <property type="match status" value="1"/>
</dbReference>
<dbReference type="GO" id="GO:0003677">
    <property type="term" value="F:DNA binding"/>
    <property type="evidence" value="ECO:0007669"/>
    <property type="project" value="UniProtKB-KW"/>
</dbReference>
<dbReference type="Pfam" id="PF00196">
    <property type="entry name" value="GerE"/>
    <property type="match status" value="1"/>
</dbReference>
<dbReference type="GO" id="GO:0000160">
    <property type="term" value="P:phosphorelay signal transduction system"/>
    <property type="evidence" value="ECO:0007669"/>
    <property type="project" value="InterPro"/>
</dbReference>
<dbReference type="SUPFAM" id="SSF46894">
    <property type="entry name" value="C-terminal effector domain of the bipartite response regulators"/>
    <property type="match status" value="1"/>
</dbReference>
<feature type="modified residue" description="4-aspartylphosphate" evidence="5">
    <location>
        <position position="51"/>
    </location>
</feature>
<name>A0A1Y0ICZ1_9GAMM</name>
<dbReference type="InterPro" id="IPR039420">
    <property type="entry name" value="WalR-like"/>
</dbReference>
<keyword evidence="2" id="KW-0805">Transcription regulation</keyword>
<evidence type="ECO:0000259" key="6">
    <source>
        <dbReference type="PROSITE" id="PS50043"/>
    </source>
</evidence>
<evidence type="ECO:0000313" key="9">
    <source>
        <dbReference type="Proteomes" id="UP000196027"/>
    </source>
</evidence>
<dbReference type="PROSITE" id="PS50110">
    <property type="entry name" value="RESPONSE_REGULATORY"/>
    <property type="match status" value="1"/>
</dbReference>
<keyword evidence="1 5" id="KW-0597">Phosphoprotein</keyword>
<dbReference type="PRINTS" id="PR00038">
    <property type="entry name" value="HTHLUXR"/>
</dbReference>
<evidence type="ECO:0000259" key="7">
    <source>
        <dbReference type="PROSITE" id="PS50110"/>
    </source>
</evidence>
<keyword evidence="3" id="KW-0238">DNA-binding</keyword>
<dbReference type="Pfam" id="PF00072">
    <property type="entry name" value="Response_reg"/>
    <property type="match status" value="1"/>
</dbReference>
<protein>
    <submittedName>
        <fullName evidence="8">Two component LuxR family transcriptional regulator</fullName>
    </submittedName>
</protein>
<dbReference type="InterPro" id="IPR000792">
    <property type="entry name" value="Tscrpt_reg_LuxR_C"/>
</dbReference>
<sequence>MVVDDQTIVLQGIATLLKLSGKVDVLATAESGRQCLEQLSDGVLPDVILLDVQMPDLNGLETLKAIRKEHSIPVIFLTTFEDPFLCRQVAKNGAQGWLLKNVDVQVLINTIARVSNGEVLISGSQAASHERLTSRENEIARALVAGKTNQEIADAQCLSLGTVKNYTSNLFNKLDVRNRAEAIVRLKSLGLA</sequence>
<keyword evidence="4" id="KW-0804">Transcription</keyword>
<feature type="domain" description="HTH luxR-type" evidence="6">
    <location>
        <begin position="125"/>
        <end position="190"/>
    </location>
</feature>
<dbReference type="Proteomes" id="UP000196027">
    <property type="component" value="Chromosome"/>
</dbReference>
<dbReference type="SMART" id="SM00448">
    <property type="entry name" value="REC"/>
    <property type="match status" value="1"/>
</dbReference>
<dbReference type="SUPFAM" id="SSF52172">
    <property type="entry name" value="CheY-like"/>
    <property type="match status" value="1"/>
</dbReference>
<dbReference type="EMBL" id="CP021425">
    <property type="protein sequence ID" value="ARU58120.1"/>
    <property type="molecule type" value="Genomic_DNA"/>
</dbReference>
<dbReference type="CDD" id="cd06170">
    <property type="entry name" value="LuxR_C_like"/>
    <property type="match status" value="1"/>
</dbReference>
<dbReference type="InterPro" id="IPR001789">
    <property type="entry name" value="Sig_transdc_resp-reg_receiver"/>
</dbReference>
<evidence type="ECO:0000256" key="4">
    <source>
        <dbReference type="ARBA" id="ARBA00023163"/>
    </source>
</evidence>
<dbReference type="Gene3D" id="3.40.50.2300">
    <property type="match status" value="1"/>
</dbReference>
<organism evidence="8 9">
    <name type="scientific">Oleiphilus messinensis</name>
    <dbReference type="NCBI Taxonomy" id="141451"/>
    <lineage>
        <taxon>Bacteria</taxon>
        <taxon>Pseudomonadati</taxon>
        <taxon>Pseudomonadota</taxon>
        <taxon>Gammaproteobacteria</taxon>
        <taxon>Oceanospirillales</taxon>
        <taxon>Oleiphilaceae</taxon>
        <taxon>Oleiphilus</taxon>
    </lineage>
</organism>
<gene>
    <name evidence="8" type="ORF">OLMES_4103</name>
</gene>
<dbReference type="AlphaFoldDB" id="A0A1Y0ICZ1"/>
<dbReference type="InterPro" id="IPR011006">
    <property type="entry name" value="CheY-like_superfamily"/>
</dbReference>
<dbReference type="InterPro" id="IPR016032">
    <property type="entry name" value="Sig_transdc_resp-reg_C-effctor"/>
</dbReference>
<keyword evidence="9" id="KW-1185">Reference proteome</keyword>
<dbReference type="CDD" id="cd17535">
    <property type="entry name" value="REC_NarL-like"/>
    <property type="match status" value="1"/>
</dbReference>
<evidence type="ECO:0000256" key="5">
    <source>
        <dbReference type="PROSITE-ProRule" id="PRU00169"/>
    </source>
</evidence>
<evidence type="ECO:0000256" key="3">
    <source>
        <dbReference type="ARBA" id="ARBA00023125"/>
    </source>
</evidence>
<evidence type="ECO:0000256" key="2">
    <source>
        <dbReference type="ARBA" id="ARBA00023015"/>
    </source>
</evidence>
<evidence type="ECO:0000313" key="8">
    <source>
        <dbReference type="EMBL" id="ARU58120.1"/>
    </source>
</evidence>
<dbReference type="PANTHER" id="PTHR43214">
    <property type="entry name" value="TWO-COMPONENT RESPONSE REGULATOR"/>
    <property type="match status" value="1"/>
</dbReference>
<accession>A0A1Y0ICZ1</accession>
<dbReference type="PROSITE" id="PS50043">
    <property type="entry name" value="HTH_LUXR_2"/>
    <property type="match status" value="1"/>
</dbReference>
<dbReference type="InterPro" id="IPR058245">
    <property type="entry name" value="NreC/VraR/RcsB-like_REC"/>
</dbReference>
<dbReference type="SMART" id="SM00421">
    <property type="entry name" value="HTH_LUXR"/>
    <property type="match status" value="1"/>
</dbReference>
<reference evidence="8 9" key="1">
    <citation type="submission" date="2017-05" db="EMBL/GenBank/DDBJ databases">
        <title>Genomic insights into alkan degradation activity of Oleiphilus messinensis.</title>
        <authorList>
            <person name="Kozyavkin S.A."/>
            <person name="Slesarev A.I."/>
            <person name="Golyshin P.N."/>
            <person name="Korzhenkov A."/>
            <person name="Golyshina O.N."/>
            <person name="Toshchakov S.V."/>
        </authorList>
    </citation>
    <scope>NUCLEOTIDE SEQUENCE [LARGE SCALE GENOMIC DNA]</scope>
    <source>
        <strain evidence="8 9">ME102</strain>
    </source>
</reference>
<evidence type="ECO:0000256" key="1">
    <source>
        <dbReference type="ARBA" id="ARBA00022553"/>
    </source>
</evidence>